<dbReference type="InterPro" id="IPR019554">
    <property type="entry name" value="Soluble_ligand-bd"/>
</dbReference>
<reference evidence="4 5" key="1">
    <citation type="submission" date="2019-02" db="EMBL/GenBank/DDBJ databases">
        <title>Deep-cultivation of Planctomycetes and their phenomic and genomic characterization uncovers novel biology.</title>
        <authorList>
            <person name="Wiegand S."/>
            <person name="Jogler M."/>
            <person name="Boedeker C."/>
            <person name="Pinto D."/>
            <person name="Vollmers J."/>
            <person name="Rivas-Marin E."/>
            <person name="Kohn T."/>
            <person name="Peeters S.H."/>
            <person name="Heuer A."/>
            <person name="Rast P."/>
            <person name="Oberbeckmann S."/>
            <person name="Bunk B."/>
            <person name="Jeske O."/>
            <person name="Meyerdierks A."/>
            <person name="Storesund J.E."/>
            <person name="Kallscheuer N."/>
            <person name="Luecker S."/>
            <person name="Lage O.M."/>
            <person name="Pohl T."/>
            <person name="Merkel B.J."/>
            <person name="Hornburger P."/>
            <person name="Mueller R.-W."/>
            <person name="Bruemmer F."/>
            <person name="Labrenz M."/>
            <person name="Spormann A.M."/>
            <person name="Op den Camp H."/>
            <person name="Overmann J."/>
            <person name="Amann R."/>
            <person name="Jetten M.S.M."/>
            <person name="Mascher T."/>
            <person name="Medema M.H."/>
            <person name="Devos D.P."/>
            <person name="Kaster A.-K."/>
            <person name="Ovreas L."/>
            <person name="Rohde M."/>
            <person name="Galperin M.Y."/>
            <person name="Jogler C."/>
        </authorList>
    </citation>
    <scope>NUCLEOTIDE SEQUENCE [LARGE SCALE GENOMIC DNA]</scope>
    <source>
        <strain evidence="4 5">Pla133</strain>
    </source>
</reference>
<organism evidence="4 5">
    <name type="scientific">Engelhardtia mirabilis</name>
    <dbReference type="NCBI Taxonomy" id="2528011"/>
    <lineage>
        <taxon>Bacteria</taxon>
        <taxon>Pseudomonadati</taxon>
        <taxon>Planctomycetota</taxon>
        <taxon>Planctomycetia</taxon>
        <taxon>Planctomycetia incertae sedis</taxon>
        <taxon>Engelhardtia</taxon>
    </lineage>
</organism>
<dbReference type="Gene3D" id="3.30.1950.10">
    <property type="entry name" value="wza like domain"/>
    <property type="match status" value="1"/>
</dbReference>
<keyword evidence="1" id="KW-0732">Signal</keyword>
<protein>
    <submittedName>
        <fullName evidence="4">Polysialic acid transport protein KpsD</fullName>
    </submittedName>
</protein>
<dbReference type="AlphaFoldDB" id="A0A518BJL1"/>
<evidence type="ECO:0000259" key="3">
    <source>
        <dbReference type="Pfam" id="PF10531"/>
    </source>
</evidence>
<dbReference type="EMBL" id="CP036287">
    <property type="protein sequence ID" value="QDU67152.1"/>
    <property type="molecule type" value="Genomic_DNA"/>
</dbReference>
<sequence length="244" mass="25599">MDIESSSRRGSATAALVAGLLWIAGCASVPPLASSTAPPESFTDSASLAPYTLGPGDLLRVTVFGHAELAPPEFPLRIDPQGNLSLPLTGPIEIAGKSVVEAREQIEQALGTYLIDPAVGLSVEEYAARRAFVLGEVRKPGAYVLDRPITALQALSLAGGVGDGGDRDQVALLRVRDNELQVHIFNADTPGLDGLVVVEPDDLIFVRISKSGAFREQIIPVLQASTPIFGAITNLIVVSDALKN</sequence>
<feature type="domain" description="Polysaccharide export protein N-terminal" evidence="2">
    <location>
        <begin position="49"/>
        <end position="123"/>
    </location>
</feature>
<accession>A0A518BJL1</accession>
<evidence type="ECO:0000313" key="4">
    <source>
        <dbReference type="EMBL" id="QDU67152.1"/>
    </source>
</evidence>
<dbReference type="PANTHER" id="PTHR33619">
    <property type="entry name" value="POLYSACCHARIDE EXPORT PROTEIN GFCE-RELATED"/>
    <property type="match status" value="1"/>
</dbReference>
<dbReference type="Proteomes" id="UP000316921">
    <property type="component" value="Chromosome"/>
</dbReference>
<feature type="domain" description="Soluble ligand binding" evidence="3">
    <location>
        <begin position="131"/>
        <end position="176"/>
    </location>
</feature>
<dbReference type="Pfam" id="PF02563">
    <property type="entry name" value="Poly_export"/>
    <property type="match status" value="1"/>
</dbReference>
<evidence type="ECO:0000313" key="5">
    <source>
        <dbReference type="Proteomes" id="UP000316921"/>
    </source>
</evidence>
<dbReference type="RefSeq" id="WP_419192360.1">
    <property type="nucleotide sequence ID" value="NZ_CP036287.1"/>
</dbReference>
<dbReference type="Pfam" id="PF10531">
    <property type="entry name" value="SLBB"/>
    <property type="match status" value="1"/>
</dbReference>
<name>A0A518BJL1_9BACT</name>
<dbReference type="Gene3D" id="3.10.560.10">
    <property type="entry name" value="Outer membrane lipoprotein wza domain like"/>
    <property type="match status" value="1"/>
</dbReference>
<evidence type="ECO:0000259" key="2">
    <source>
        <dbReference type="Pfam" id="PF02563"/>
    </source>
</evidence>
<dbReference type="InterPro" id="IPR003715">
    <property type="entry name" value="Poly_export_N"/>
</dbReference>
<evidence type="ECO:0000256" key="1">
    <source>
        <dbReference type="ARBA" id="ARBA00022729"/>
    </source>
</evidence>
<gene>
    <name evidence="4" type="primary">kpsD</name>
    <name evidence="4" type="ORF">Pla133_22300</name>
</gene>
<proteinExistence type="predicted"/>
<keyword evidence="5" id="KW-1185">Reference proteome</keyword>
<dbReference type="KEGG" id="pbap:Pla133_22300"/>
<dbReference type="GO" id="GO:0015159">
    <property type="term" value="F:polysaccharide transmembrane transporter activity"/>
    <property type="evidence" value="ECO:0007669"/>
    <property type="project" value="InterPro"/>
</dbReference>
<dbReference type="InterPro" id="IPR049712">
    <property type="entry name" value="Poly_export"/>
</dbReference>
<dbReference type="PANTHER" id="PTHR33619:SF3">
    <property type="entry name" value="POLYSACCHARIDE EXPORT PROTEIN GFCE-RELATED"/>
    <property type="match status" value="1"/>
</dbReference>